<feature type="compositionally biased region" description="Polar residues" evidence="1">
    <location>
        <begin position="399"/>
        <end position="414"/>
    </location>
</feature>
<organism evidence="2 3">
    <name type="scientific">Quercus suber</name>
    <name type="common">Cork oak</name>
    <dbReference type="NCBI Taxonomy" id="58331"/>
    <lineage>
        <taxon>Eukaryota</taxon>
        <taxon>Viridiplantae</taxon>
        <taxon>Streptophyta</taxon>
        <taxon>Embryophyta</taxon>
        <taxon>Tracheophyta</taxon>
        <taxon>Spermatophyta</taxon>
        <taxon>Magnoliopsida</taxon>
        <taxon>eudicotyledons</taxon>
        <taxon>Gunneridae</taxon>
        <taxon>Pentapetalae</taxon>
        <taxon>rosids</taxon>
        <taxon>fabids</taxon>
        <taxon>Fagales</taxon>
        <taxon>Fagaceae</taxon>
        <taxon>Quercus</taxon>
    </lineage>
</organism>
<protein>
    <submittedName>
        <fullName evidence="2">Uncharacterized protein</fullName>
    </submittedName>
</protein>
<evidence type="ECO:0000313" key="2">
    <source>
        <dbReference type="EMBL" id="KAK7859895.1"/>
    </source>
</evidence>
<sequence>MDNSDPEVQVVSNSQVLGSSCSLSLPSEPPDIRNWFSSYEYESPVLDLNHNFGDSVSKESEFVKNEFVINESGGGKEVNPGGTAKRDQESVKCSSFFGNDKHESQSFSKVADSLHSTSLLSEPPDIRNWFSSYVYDSPALGTNDFGDSLSKEIECENDEFDIEETNLEKEETLEPPDIRNWFSSYVYDSPALGTNDFGDSLSKEIECENDEFDIEETNLEKEETLGKYSKKPPEIRNWFSSYVYDSPVLGTNDFGDSLSKEIECENDEFDIEETDLEKEETLGEYSKSKNRGEVNIEPPDIRNWFSSYVYDSPVLGTNDFGDSLSKEIECENDEFDIEETDLEKEETLGEYSKSKNRGEVNIGEKLHSNGFVKSKSCFMNNEQKEQSSREGDNRLRGNENASSQNNSSFEQSLNFKIKQNHGVSPTKDVSSLNDEDSQSKNEQPQKIHCMPLDIRTSGSGDRKSPKRLIHSRGAIQECSEVKVKTEDVECVSPESKSKLNLVDGIAMTKSTHGRSGKENAENISEIGFVATRKMNLKRTNNENSLNSPKEINRGTVPSAGGNVGVVKRKVLTETTNFQHSDAMAVTGKWRCPQKSKPNLGPPLKQLRLEQWVRRFNI</sequence>
<proteinExistence type="predicted"/>
<reference evidence="2 3" key="1">
    <citation type="journal article" date="2018" name="Sci. Data">
        <title>The draft genome sequence of cork oak.</title>
        <authorList>
            <person name="Ramos A.M."/>
            <person name="Usie A."/>
            <person name="Barbosa P."/>
            <person name="Barros P.M."/>
            <person name="Capote T."/>
            <person name="Chaves I."/>
            <person name="Simoes F."/>
            <person name="Abreu I."/>
            <person name="Carrasquinho I."/>
            <person name="Faro C."/>
            <person name="Guimaraes J.B."/>
            <person name="Mendonca D."/>
            <person name="Nobrega F."/>
            <person name="Rodrigues L."/>
            <person name="Saibo N.J.M."/>
            <person name="Varela M.C."/>
            <person name="Egas C."/>
            <person name="Matos J."/>
            <person name="Miguel C.M."/>
            <person name="Oliveira M.M."/>
            <person name="Ricardo C.P."/>
            <person name="Goncalves S."/>
        </authorList>
    </citation>
    <scope>NUCLEOTIDE SEQUENCE [LARGE SCALE GENOMIC DNA]</scope>
    <source>
        <strain evidence="3">cv. HL8</strain>
    </source>
</reference>
<name>A0AAW0M8G6_QUESU</name>
<feature type="compositionally biased region" description="Basic and acidic residues" evidence="1">
    <location>
        <begin position="382"/>
        <end position="397"/>
    </location>
</feature>
<gene>
    <name evidence="2" type="ORF">CFP56_002148</name>
</gene>
<comment type="caution">
    <text evidence="2">The sequence shown here is derived from an EMBL/GenBank/DDBJ whole genome shotgun (WGS) entry which is preliminary data.</text>
</comment>
<dbReference type="AlphaFoldDB" id="A0AAW0M8G6"/>
<dbReference type="EMBL" id="PKMF04000010">
    <property type="protein sequence ID" value="KAK7859895.1"/>
    <property type="molecule type" value="Genomic_DNA"/>
</dbReference>
<evidence type="ECO:0000256" key="1">
    <source>
        <dbReference type="SAM" id="MobiDB-lite"/>
    </source>
</evidence>
<dbReference type="PANTHER" id="PTHR36368:SF1">
    <property type="entry name" value="ATP-DEPENDENT CASEINOLYTIC PROTEASE_CROTONASE FAMILY PROTEIN"/>
    <property type="match status" value="1"/>
</dbReference>
<dbReference type="Proteomes" id="UP000237347">
    <property type="component" value="Unassembled WGS sequence"/>
</dbReference>
<feature type="region of interest" description="Disordered" evidence="1">
    <location>
        <begin position="540"/>
        <end position="560"/>
    </location>
</feature>
<evidence type="ECO:0000313" key="3">
    <source>
        <dbReference type="Proteomes" id="UP000237347"/>
    </source>
</evidence>
<feature type="compositionally biased region" description="Polar residues" evidence="1">
    <location>
        <begin position="540"/>
        <end position="549"/>
    </location>
</feature>
<keyword evidence="3" id="KW-1185">Reference proteome</keyword>
<feature type="region of interest" description="Disordered" evidence="1">
    <location>
        <begin position="374"/>
        <end position="466"/>
    </location>
</feature>
<feature type="compositionally biased region" description="Polar residues" evidence="1">
    <location>
        <begin position="421"/>
        <end position="432"/>
    </location>
</feature>
<accession>A0AAW0M8G6</accession>
<dbReference type="PANTHER" id="PTHR36368">
    <property type="entry name" value="ATP-DEPENDENT CASEINOLYTIC PROTEASE/CROTONASE FAMILY PROTEIN"/>
    <property type="match status" value="1"/>
</dbReference>